<evidence type="ECO:0000313" key="2">
    <source>
        <dbReference type="Proteomes" id="UP001220010"/>
    </source>
</evidence>
<organism evidence="1 2">
    <name type="scientific">Candidatus Methanocrinis natronophilus</name>
    <dbReference type="NCBI Taxonomy" id="3033396"/>
    <lineage>
        <taxon>Archaea</taxon>
        <taxon>Methanobacteriati</taxon>
        <taxon>Methanobacteriota</taxon>
        <taxon>Stenosarchaea group</taxon>
        <taxon>Methanomicrobia</taxon>
        <taxon>Methanotrichales</taxon>
        <taxon>Methanotrichaceae</taxon>
        <taxon>Methanocrinis</taxon>
    </lineage>
</organism>
<name>A0ABT5X654_9EURY</name>
<dbReference type="Proteomes" id="UP001220010">
    <property type="component" value="Unassembled WGS sequence"/>
</dbReference>
<sequence length="38" mass="3963">MIAGYGGIFCGFTPIYAACAQVINEVYGKTVLPLGPVK</sequence>
<keyword evidence="2" id="KW-1185">Reference proteome</keyword>
<gene>
    <name evidence="1" type="ORF">P0O15_03160</name>
</gene>
<dbReference type="RefSeq" id="WP_316965931.1">
    <property type="nucleotide sequence ID" value="NZ_JARFPK010000008.1"/>
</dbReference>
<protein>
    <submittedName>
        <fullName evidence="1">Uncharacterized protein</fullName>
    </submittedName>
</protein>
<dbReference type="EMBL" id="JARFPK010000008">
    <property type="protein sequence ID" value="MDF0590177.1"/>
    <property type="molecule type" value="Genomic_DNA"/>
</dbReference>
<reference evidence="1 2" key="1">
    <citation type="submission" date="2023-03" db="EMBL/GenBank/DDBJ databases">
        <title>WGS of Methanotrichaceae archaeon Mx.</title>
        <authorList>
            <person name="Sorokin D.Y."/>
            <person name="Merkel A.Y."/>
        </authorList>
    </citation>
    <scope>NUCLEOTIDE SEQUENCE [LARGE SCALE GENOMIC DNA]</scope>
    <source>
        <strain evidence="1 2">Mx</strain>
    </source>
</reference>
<evidence type="ECO:0000313" key="1">
    <source>
        <dbReference type="EMBL" id="MDF0590177.1"/>
    </source>
</evidence>
<proteinExistence type="predicted"/>
<accession>A0ABT5X654</accession>
<comment type="caution">
    <text evidence="1">The sequence shown here is derived from an EMBL/GenBank/DDBJ whole genome shotgun (WGS) entry which is preliminary data.</text>
</comment>